<sequence length="68" mass="7568">MGACHVFILVSDGYGQEYWHVVQSTGKKLQSAAAEVYAVSTSRDYSLAELTLYTGDEKRVYVGPQHQQ</sequence>
<evidence type="ECO:0000313" key="2">
    <source>
        <dbReference type="Proteomes" id="UP000271098"/>
    </source>
</evidence>
<keyword evidence="2" id="KW-1185">Reference proteome</keyword>
<dbReference type="SUPFAM" id="SSF53300">
    <property type="entry name" value="vWA-like"/>
    <property type="match status" value="1"/>
</dbReference>
<protein>
    <submittedName>
        <fullName evidence="3">VWFA domain-containing protein</fullName>
    </submittedName>
</protein>
<dbReference type="InterPro" id="IPR036465">
    <property type="entry name" value="vWFA_dom_sf"/>
</dbReference>
<proteinExistence type="predicted"/>
<name>A0A183EUV1_9BILA</name>
<evidence type="ECO:0000313" key="1">
    <source>
        <dbReference type="EMBL" id="VDN43269.1"/>
    </source>
</evidence>
<reference evidence="3" key="1">
    <citation type="submission" date="2016-06" db="UniProtKB">
        <authorList>
            <consortium name="WormBaseParasite"/>
        </authorList>
    </citation>
    <scope>IDENTIFICATION</scope>
</reference>
<dbReference type="OrthoDB" id="5864842at2759"/>
<dbReference type="Proteomes" id="UP000271098">
    <property type="component" value="Unassembled WGS sequence"/>
</dbReference>
<reference evidence="1 2" key="2">
    <citation type="submission" date="2018-11" db="EMBL/GenBank/DDBJ databases">
        <authorList>
            <consortium name="Pathogen Informatics"/>
        </authorList>
    </citation>
    <scope>NUCLEOTIDE SEQUENCE [LARGE SCALE GENOMIC DNA]</scope>
</reference>
<gene>
    <name evidence="1" type="ORF">GPUH_LOCUS24743</name>
</gene>
<dbReference type="EMBL" id="UYRT01102344">
    <property type="protein sequence ID" value="VDN43269.1"/>
    <property type="molecule type" value="Genomic_DNA"/>
</dbReference>
<evidence type="ECO:0000313" key="3">
    <source>
        <dbReference type="WBParaSite" id="GPUH_0002477201-mRNA-1"/>
    </source>
</evidence>
<organism evidence="3">
    <name type="scientific">Gongylonema pulchrum</name>
    <dbReference type="NCBI Taxonomy" id="637853"/>
    <lineage>
        <taxon>Eukaryota</taxon>
        <taxon>Metazoa</taxon>
        <taxon>Ecdysozoa</taxon>
        <taxon>Nematoda</taxon>
        <taxon>Chromadorea</taxon>
        <taxon>Rhabditida</taxon>
        <taxon>Spirurina</taxon>
        <taxon>Spiruromorpha</taxon>
        <taxon>Spiruroidea</taxon>
        <taxon>Gongylonematidae</taxon>
        <taxon>Gongylonema</taxon>
    </lineage>
</organism>
<dbReference type="AlphaFoldDB" id="A0A183EUV1"/>
<accession>A0A183EUV1</accession>
<dbReference type="WBParaSite" id="GPUH_0002477201-mRNA-1">
    <property type="protein sequence ID" value="GPUH_0002477201-mRNA-1"/>
    <property type="gene ID" value="GPUH_0002477201"/>
</dbReference>